<protein>
    <submittedName>
        <fullName evidence="6">Large-conductance mechanosensitive channel</fullName>
    </submittedName>
</protein>
<comment type="subcellular location">
    <subcellularLocation>
        <location evidence="1">Membrane</location>
        <topology evidence="1">Multi-pass membrane protein</topology>
    </subcellularLocation>
</comment>
<dbReference type="EMBL" id="KZ994425">
    <property type="protein sequence ID" value="RKO92963.1"/>
    <property type="molecule type" value="Genomic_DNA"/>
</dbReference>
<evidence type="ECO:0000256" key="1">
    <source>
        <dbReference type="ARBA" id="ARBA00004141"/>
    </source>
</evidence>
<accession>A0A4P9WLK3</accession>
<dbReference type="GO" id="GO:0008381">
    <property type="term" value="F:mechanosensitive monoatomic ion channel activity"/>
    <property type="evidence" value="ECO:0007669"/>
    <property type="project" value="TreeGrafter"/>
</dbReference>
<dbReference type="Pfam" id="PF01741">
    <property type="entry name" value="MscL"/>
    <property type="match status" value="1"/>
</dbReference>
<evidence type="ECO:0000313" key="7">
    <source>
        <dbReference type="Proteomes" id="UP000269721"/>
    </source>
</evidence>
<keyword evidence="3 5" id="KW-1133">Transmembrane helix</keyword>
<dbReference type="OrthoDB" id="10010920at2759"/>
<name>A0A4P9WLK3_9FUNG</name>
<dbReference type="InterPro" id="IPR036019">
    <property type="entry name" value="MscL_channel"/>
</dbReference>
<dbReference type="InterPro" id="IPR037673">
    <property type="entry name" value="MSC/AndL"/>
</dbReference>
<evidence type="ECO:0000256" key="4">
    <source>
        <dbReference type="ARBA" id="ARBA00023136"/>
    </source>
</evidence>
<dbReference type="Proteomes" id="UP000269721">
    <property type="component" value="Unassembled WGS sequence"/>
</dbReference>
<evidence type="ECO:0000313" key="6">
    <source>
        <dbReference type="EMBL" id="RKO92963.1"/>
    </source>
</evidence>
<feature type="transmembrane region" description="Helical" evidence="5">
    <location>
        <begin position="21"/>
        <end position="40"/>
    </location>
</feature>
<gene>
    <name evidence="6" type="ORF">BDK51DRAFT_8595</name>
</gene>
<organism evidence="6 7">
    <name type="scientific">Blyttiomyces helicus</name>
    <dbReference type="NCBI Taxonomy" id="388810"/>
    <lineage>
        <taxon>Eukaryota</taxon>
        <taxon>Fungi</taxon>
        <taxon>Fungi incertae sedis</taxon>
        <taxon>Chytridiomycota</taxon>
        <taxon>Chytridiomycota incertae sedis</taxon>
        <taxon>Chytridiomycetes</taxon>
        <taxon>Chytridiomycetes incertae sedis</taxon>
        <taxon>Blyttiomyces</taxon>
    </lineage>
</organism>
<proteinExistence type="predicted"/>
<dbReference type="PANTHER" id="PTHR30266">
    <property type="entry name" value="MECHANOSENSITIVE CHANNEL MSCL"/>
    <property type="match status" value="1"/>
</dbReference>
<sequence>KIVSIWHSFRQFIDHGNVIELASGVVIAGAFSSAVCSFVTDLLTPLLGFILPSTLPELFLVIRNGPKFPYKSKEAAKSDGAITWNYGNFLEVVAHFLFISTFLFVTIKTYDII</sequence>
<evidence type="ECO:0000256" key="2">
    <source>
        <dbReference type="ARBA" id="ARBA00022692"/>
    </source>
</evidence>
<evidence type="ECO:0000256" key="5">
    <source>
        <dbReference type="SAM" id="Phobius"/>
    </source>
</evidence>
<dbReference type="Gene3D" id="1.10.1200.120">
    <property type="entry name" value="Large-conductance mechanosensitive channel, MscL, domain 1"/>
    <property type="match status" value="1"/>
</dbReference>
<reference evidence="7" key="1">
    <citation type="journal article" date="2018" name="Nat. Microbiol.">
        <title>Leveraging single-cell genomics to expand the fungal tree of life.</title>
        <authorList>
            <person name="Ahrendt S.R."/>
            <person name="Quandt C.A."/>
            <person name="Ciobanu D."/>
            <person name="Clum A."/>
            <person name="Salamov A."/>
            <person name="Andreopoulos B."/>
            <person name="Cheng J.F."/>
            <person name="Woyke T."/>
            <person name="Pelin A."/>
            <person name="Henrissat B."/>
            <person name="Reynolds N.K."/>
            <person name="Benny G.L."/>
            <person name="Smith M.E."/>
            <person name="James T.Y."/>
            <person name="Grigoriev I.V."/>
        </authorList>
    </citation>
    <scope>NUCLEOTIDE SEQUENCE [LARGE SCALE GENOMIC DNA]</scope>
</reference>
<keyword evidence="2 5" id="KW-0812">Transmembrane</keyword>
<dbReference type="SUPFAM" id="SSF81330">
    <property type="entry name" value="Gated mechanosensitive channel"/>
    <property type="match status" value="1"/>
</dbReference>
<dbReference type="GO" id="GO:0016020">
    <property type="term" value="C:membrane"/>
    <property type="evidence" value="ECO:0007669"/>
    <property type="project" value="UniProtKB-SubCell"/>
</dbReference>
<evidence type="ECO:0000256" key="3">
    <source>
        <dbReference type="ARBA" id="ARBA00022989"/>
    </source>
</evidence>
<dbReference type="PANTHER" id="PTHR30266:SF2">
    <property type="entry name" value="LARGE-CONDUCTANCE MECHANOSENSITIVE CHANNEL"/>
    <property type="match status" value="1"/>
</dbReference>
<feature type="non-terminal residue" evidence="6">
    <location>
        <position position="113"/>
    </location>
</feature>
<keyword evidence="4 5" id="KW-0472">Membrane</keyword>
<dbReference type="AlphaFoldDB" id="A0A4P9WLK3"/>
<feature type="non-terminal residue" evidence="6">
    <location>
        <position position="1"/>
    </location>
</feature>
<keyword evidence="7" id="KW-1185">Reference proteome</keyword>
<feature type="transmembrane region" description="Helical" evidence="5">
    <location>
        <begin position="86"/>
        <end position="107"/>
    </location>
</feature>